<gene>
    <name evidence="1" type="ORF">SDC9_119088</name>
</gene>
<name>A0A645C3J5_9ZZZZ</name>
<protein>
    <submittedName>
        <fullName evidence="1">Uncharacterized protein</fullName>
    </submittedName>
</protein>
<sequence length="484" mass="51377">MPCHQDRGVLQRMSLRRGDVADAAVAVLEVVPAHEVASPEAGVFKGGEAARRKFGAVLRGLEERFDKGVVVGDARARVRRFDAQPVQHGEHRGGLEGTAVVAVEHGFVGHRVDAFGQRGALEQAHRVVGMVGLMDLPPDDLAAVEVLDQVEVEPAPLHLRGQIGHVPTPDMARRGGHMRGRRARTLRGTGAAPVTGLPVGAQHALEARFAGDVDAFVGERRHDARWRLIGETRLISHRQDAGALLVGERMRGRRALGQGPAVADVQAVLGLPALQGAHGDAGDLARRTQARTGCVGGVDVADHRLAIFQADHASSSLSFGKIASSFFDSTRSAAASARAFSLRRRSRSSSLMRRRSAFFSRWLIRAASSGSASACVAAARHCSSSCGYTPFSRHQALLLTSSIAAVTNTASNRAGAVHRSRAGLDSASARHRSSVAVEILSSRETVSTDALSGGNNRAIALSLNACPYLATSFFRYRPQVSDSI</sequence>
<comment type="caution">
    <text evidence="1">The sequence shown here is derived from an EMBL/GenBank/DDBJ whole genome shotgun (WGS) entry which is preliminary data.</text>
</comment>
<accession>A0A645C3J5</accession>
<dbReference type="AlphaFoldDB" id="A0A645C3J5"/>
<dbReference type="EMBL" id="VSSQ01024538">
    <property type="protein sequence ID" value="MPM72115.1"/>
    <property type="molecule type" value="Genomic_DNA"/>
</dbReference>
<organism evidence="1">
    <name type="scientific">bioreactor metagenome</name>
    <dbReference type="NCBI Taxonomy" id="1076179"/>
    <lineage>
        <taxon>unclassified sequences</taxon>
        <taxon>metagenomes</taxon>
        <taxon>ecological metagenomes</taxon>
    </lineage>
</organism>
<evidence type="ECO:0000313" key="1">
    <source>
        <dbReference type="EMBL" id="MPM72115.1"/>
    </source>
</evidence>
<reference evidence="1" key="1">
    <citation type="submission" date="2019-08" db="EMBL/GenBank/DDBJ databases">
        <authorList>
            <person name="Kucharzyk K."/>
            <person name="Murdoch R.W."/>
            <person name="Higgins S."/>
            <person name="Loffler F."/>
        </authorList>
    </citation>
    <scope>NUCLEOTIDE SEQUENCE</scope>
</reference>
<proteinExistence type="predicted"/>